<proteinExistence type="predicted"/>
<name>A0A5B0NVU6_PUCGR</name>
<dbReference type="PANTHER" id="PTHR33096:SF1">
    <property type="entry name" value="CXC1-LIKE CYSTEINE CLUSTER ASSOCIATED WITH KDZ TRANSPOSASES DOMAIN-CONTAINING PROTEIN"/>
    <property type="match status" value="1"/>
</dbReference>
<dbReference type="AlphaFoldDB" id="A0A5B0NVU6"/>
<dbReference type="InterPro" id="IPR040521">
    <property type="entry name" value="KDZ"/>
</dbReference>
<dbReference type="PANTHER" id="PTHR33096">
    <property type="entry name" value="CXC2 DOMAIN-CONTAINING PROTEIN"/>
    <property type="match status" value="1"/>
</dbReference>
<dbReference type="Proteomes" id="UP000324748">
    <property type="component" value="Unassembled WGS sequence"/>
</dbReference>
<dbReference type="InterPro" id="IPR041320">
    <property type="entry name" value="CxC1"/>
</dbReference>
<feature type="compositionally biased region" description="Basic and acidic residues" evidence="2">
    <location>
        <begin position="36"/>
        <end position="62"/>
    </location>
</feature>
<reference evidence="4 5" key="1">
    <citation type="submission" date="2019-05" db="EMBL/GenBank/DDBJ databases">
        <title>Emergence of the Ug99 lineage of the wheat stem rust pathogen through somatic hybridization.</title>
        <authorList>
            <person name="Li F."/>
            <person name="Upadhyaya N.M."/>
            <person name="Sperschneider J."/>
            <person name="Matny O."/>
            <person name="Nguyen-Phuc H."/>
            <person name="Mago R."/>
            <person name="Raley C."/>
            <person name="Miller M.E."/>
            <person name="Silverstein K.A.T."/>
            <person name="Henningsen E."/>
            <person name="Hirsch C.D."/>
            <person name="Visser B."/>
            <person name="Pretorius Z.A."/>
            <person name="Steffenson B.J."/>
            <person name="Schwessinger B."/>
            <person name="Dodds P.N."/>
            <person name="Figueroa M."/>
        </authorList>
    </citation>
    <scope>NUCLEOTIDE SEQUENCE [LARGE SCALE GENOMIC DNA]</scope>
    <source>
        <strain evidence="4">21-0</strain>
    </source>
</reference>
<evidence type="ECO:0000313" key="5">
    <source>
        <dbReference type="Proteomes" id="UP000324748"/>
    </source>
</evidence>
<evidence type="ECO:0000259" key="3">
    <source>
        <dbReference type="Pfam" id="PF18802"/>
    </source>
</evidence>
<dbReference type="EMBL" id="VSWC01000080">
    <property type="protein sequence ID" value="KAA1092644.1"/>
    <property type="molecule type" value="Genomic_DNA"/>
</dbReference>
<sequence length="550" mass="63694">MPPFEGGGGKKPKRKRKPTTASGVAFSQAVELEQLSTRREATTIPLDHRNPDRSGFDNFDQDHSNQYDHQFTDYIGNDTNFTNPDHTNHSDTRIQQLTDYFQSEHYKRKKLLEEKNWAEVYDAMFSSFKQCAVKTADWGDKDKWRHDWKEPCLCQDKRFRPLVLVDIMSRRETEVEFCSCQGDQVRLIQMGYIGTSPKYPRTAFSIRLLRFHDIIWKNCAVSITPFSKAIDEFLDSNNPLVLVSQTASDSGPLYTVREWRKTLSASVDAYREMLRREKVVSEELMEMGPMDKLAEICPKCFGPPVPGKTPEEPDYIVCMDGNFQHRRHLAASHELSEYSNQTSLFISPEEVEDMESCMNIQINEAEEHPNLDRCTEQHTAANDSRGSTTWKACDDTGIFGLAYMRSSHHNEVGKTRSVKRLLDRGLHVEKLLVESKNKLTEIREKHNFTIEYLTEQWLRQRQCQLEAMETESEREMIKLVGDLVNLEDELQDAQDEIELLRAKHRRTRTVEEQERLELLPNTVTSLEEQIEILVDELGSEAFRNLPGASE</sequence>
<evidence type="ECO:0000256" key="2">
    <source>
        <dbReference type="SAM" id="MobiDB-lite"/>
    </source>
</evidence>
<feature type="domain" description="CxC1-like cysteine cluster associated with KDZ transposases" evidence="3">
    <location>
        <begin position="138"/>
        <end position="236"/>
    </location>
</feature>
<organism evidence="4 5">
    <name type="scientific">Puccinia graminis f. sp. tritici</name>
    <dbReference type="NCBI Taxonomy" id="56615"/>
    <lineage>
        <taxon>Eukaryota</taxon>
        <taxon>Fungi</taxon>
        <taxon>Dikarya</taxon>
        <taxon>Basidiomycota</taxon>
        <taxon>Pucciniomycotina</taxon>
        <taxon>Pucciniomycetes</taxon>
        <taxon>Pucciniales</taxon>
        <taxon>Pucciniaceae</taxon>
        <taxon>Puccinia</taxon>
    </lineage>
</organism>
<keyword evidence="1" id="KW-0175">Coiled coil</keyword>
<feature type="coiled-coil region" evidence="1">
    <location>
        <begin position="476"/>
        <end position="510"/>
    </location>
</feature>
<dbReference type="OrthoDB" id="2498779at2759"/>
<comment type="caution">
    <text evidence="4">The sequence shown here is derived from an EMBL/GenBank/DDBJ whole genome shotgun (WGS) entry which is preliminary data.</text>
</comment>
<accession>A0A5B0NVU6</accession>
<evidence type="ECO:0000256" key="1">
    <source>
        <dbReference type="SAM" id="Coils"/>
    </source>
</evidence>
<feature type="region of interest" description="Disordered" evidence="2">
    <location>
        <begin position="1"/>
        <end position="62"/>
    </location>
</feature>
<dbReference type="Pfam" id="PF18802">
    <property type="entry name" value="CxC1"/>
    <property type="match status" value="1"/>
</dbReference>
<protein>
    <recommendedName>
        <fullName evidence="3">CxC1-like cysteine cluster associated with KDZ transposases domain-containing protein</fullName>
    </recommendedName>
</protein>
<evidence type="ECO:0000313" key="4">
    <source>
        <dbReference type="EMBL" id="KAA1092644.1"/>
    </source>
</evidence>
<gene>
    <name evidence="4" type="ORF">PGT21_009631</name>
</gene>
<keyword evidence="5" id="KW-1185">Reference proteome</keyword>
<dbReference type="Pfam" id="PF18758">
    <property type="entry name" value="KDZ"/>
    <property type="match status" value="1"/>
</dbReference>